<keyword evidence="7" id="KW-0067">ATP-binding</keyword>
<dbReference type="CDD" id="cd00075">
    <property type="entry name" value="HATPase"/>
    <property type="match status" value="1"/>
</dbReference>
<name>A0A9D2MJS2_9FIRM</name>
<dbReference type="PROSITE" id="PS50109">
    <property type="entry name" value="HIS_KIN"/>
    <property type="match status" value="1"/>
</dbReference>
<dbReference type="InterPro" id="IPR004358">
    <property type="entry name" value="Sig_transdc_His_kin-like_C"/>
</dbReference>
<dbReference type="EC" id="2.7.13.3" evidence="3"/>
<comment type="subcellular location">
    <subcellularLocation>
        <location evidence="2">Membrane</location>
    </subcellularLocation>
</comment>
<dbReference type="InterPro" id="IPR005467">
    <property type="entry name" value="His_kinase_dom"/>
</dbReference>
<dbReference type="GO" id="GO:0007234">
    <property type="term" value="P:osmosensory signaling via phosphorelay pathway"/>
    <property type="evidence" value="ECO:0007669"/>
    <property type="project" value="TreeGrafter"/>
</dbReference>
<sequence>MEPVSEDLGLLLVEQFREQMNNLAAAVQLLTPVVQEKGGRQYEPYLAILHQSMYRMMRMLGNLEYLQLPEGELTAERASLDLAGLCRTLGEQVASLARQAGLSFTYEEERGSLITTGDAPQLRRMLLGLISNAFRAAGKGGHTGLRLAVRQDRAVLTVWDDGPGLPPPEEERELLHRPDGLGLGLRVARRIAALHGGAIVFEQREDRGSRAVVSLPIQPPEGGTVLRTPRADWDRSGGFSDLMVELSAVLPYEAFLPADLE</sequence>
<organism evidence="10 11">
    <name type="scientific">Candidatus Flavonifractor intestinigallinarum</name>
    <dbReference type="NCBI Taxonomy" id="2838586"/>
    <lineage>
        <taxon>Bacteria</taxon>
        <taxon>Bacillati</taxon>
        <taxon>Bacillota</taxon>
        <taxon>Clostridia</taxon>
        <taxon>Eubacteriales</taxon>
        <taxon>Oscillospiraceae</taxon>
        <taxon>Flavonifractor</taxon>
    </lineage>
</organism>
<dbReference type="GO" id="GO:0030295">
    <property type="term" value="F:protein kinase activator activity"/>
    <property type="evidence" value="ECO:0007669"/>
    <property type="project" value="TreeGrafter"/>
</dbReference>
<evidence type="ECO:0000256" key="8">
    <source>
        <dbReference type="ARBA" id="ARBA00023012"/>
    </source>
</evidence>
<evidence type="ECO:0000313" key="11">
    <source>
        <dbReference type="Proteomes" id="UP000823921"/>
    </source>
</evidence>
<dbReference type="InterPro" id="IPR050351">
    <property type="entry name" value="BphY/WalK/GraS-like"/>
</dbReference>
<keyword evidence="5" id="KW-0547">Nucleotide-binding</keyword>
<reference evidence="10" key="1">
    <citation type="journal article" date="2021" name="PeerJ">
        <title>Extensive microbial diversity within the chicken gut microbiome revealed by metagenomics and culture.</title>
        <authorList>
            <person name="Gilroy R."/>
            <person name="Ravi A."/>
            <person name="Getino M."/>
            <person name="Pursley I."/>
            <person name="Horton D.L."/>
            <person name="Alikhan N.F."/>
            <person name="Baker D."/>
            <person name="Gharbi K."/>
            <person name="Hall N."/>
            <person name="Watson M."/>
            <person name="Adriaenssens E.M."/>
            <person name="Foster-Nyarko E."/>
            <person name="Jarju S."/>
            <person name="Secka A."/>
            <person name="Antonio M."/>
            <person name="Oren A."/>
            <person name="Chaudhuri R.R."/>
            <person name="La Ragione R."/>
            <person name="Hildebrand F."/>
            <person name="Pallen M.J."/>
        </authorList>
    </citation>
    <scope>NUCLEOTIDE SEQUENCE</scope>
    <source>
        <strain evidence="10">CHK192-8294</strain>
    </source>
</reference>
<dbReference type="SUPFAM" id="SSF55874">
    <property type="entry name" value="ATPase domain of HSP90 chaperone/DNA topoisomerase II/histidine kinase"/>
    <property type="match status" value="1"/>
</dbReference>
<dbReference type="InterPro" id="IPR003594">
    <property type="entry name" value="HATPase_dom"/>
</dbReference>
<evidence type="ECO:0000256" key="6">
    <source>
        <dbReference type="ARBA" id="ARBA00022777"/>
    </source>
</evidence>
<comment type="caution">
    <text evidence="10">The sequence shown here is derived from an EMBL/GenBank/DDBJ whole genome shotgun (WGS) entry which is preliminary data.</text>
</comment>
<keyword evidence="6 10" id="KW-0418">Kinase</keyword>
<protein>
    <recommendedName>
        <fullName evidence="3">histidine kinase</fullName>
        <ecNumber evidence="3">2.7.13.3</ecNumber>
    </recommendedName>
</protein>
<keyword evidence="8" id="KW-0902">Two-component regulatory system</keyword>
<dbReference type="GO" id="GO:0004673">
    <property type="term" value="F:protein histidine kinase activity"/>
    <property type="evidence" value="ECO:0007669"/>
    <property type="project" value="UniProtKB-EC"/>
</dbReference>
<evidence type="ECO:0000256" key="3">
    <source>
        <dbReference type="ARBA" id="ARBA00012438"/>
    </source>
</evidence>
<evidence type="ECO:0000256" key="1">
    <source>
        <dbReference type="ARBA" id="ARBA00000085"/>
    </source>
</evidence>
<comment type="catalytic activity">
    <reaction evidence="1">
        <text>ATP + protein L-histidine = ADP + protein N-phospho-L-histidine.</text>
        <dbReference type="EC" id="2.7.13.3"/>
    </reaction>
</comment>
<evidence type="ECO:0000256" key="2">
    <source>
        <dbReference type="ARBA" id="ARBA00004370"/>
    </source>
</evidence>
<dbReference type="PANTHER" id="PTHR42878">
    <property type="entry name" value="TWO-COMPONENT HISTIDINE KINASE"/>
    <property type="match status" value="1"/>
</dbReference>
<accession>A0A9D2MJS2</accession>
<dbReference type="Pfam" id="PF02518">
    <property type="entry name" value="HATPase_c"/>
    <property type="match status" value="1"/>
</dbReference>
<feature type="domain" description="Histidine kinase" evidence="9">
    <location>
        <begin position="11"/>
        <end position="219"/>
    </location>
</feature>
<evidence type="ECO:0000256" key="4">
    <source>
        <dbReference type="ARBA" id="ARBA00022679"/>
    </source>
</evidence>
<dbReference type="InterPro" id="IPR036890">
    <property type="entry name" value="HATPase_C_sf"/>
</dbReference>
<reference evidence="10" key="2">
    <citation type="submission" date="2021-04" db="EMBL/GenBank/DDBJ databases">
        <authorList>
            <person name="Gilroy R."/>
        </authorList>
    </citation>
    <scope>NUCLEOTIDE SEQUENCE</scope>
    <source>
        <strain evidence="10">CHK192-8294</strain>
    </source>
</reference>
<keyword evidence="4" id="KW-0808">Transferase</keyword>
<dbReference type="Gene3D" id="3.30.565.10">
    <property type="entry name" value="Histidine kinase-like ATPase, C-terminal domain"/>
    <property type="match status" value="1"/>
</dbReference>
<dbReference type="Proteomes" id="UP000823921">
    <property type="component" value="Unassembled WGS sequence"/>
</dbReference>
<evidence type="ECO:0000256" key="5">
    <source>
        <dbReference type="ARBA" id="ARBA00022741"/>
    </source>
</evidence>
<dbReference type="EMBL" id="DWXO01000018">
    <property type="protein sequence ID" value="HJB79646.1"/>
    <property type="molecule type" value="Genomic_DNA"/>
</dbReference>
<dbReference type="PANTHER" id="PTHR42878:SF7">
    <property type="entry name" value="SENSOR HISTIDINE KINASE GLRK"/>
    <property type="match status" value="1"/>
</dbReference>
<dbReference type="GO" id="GO:0000156">
    <property type="term" value="F:phosphorelay response regulator activity"/>
    <property type="evidence" value="ECO:0007669"/>
    <property type="project" value="TreeGrafter"/>
</dbReference>
<evidence type="ECO:0000313" key="10">
    <source>
        <dbReference type="EMBL" id="HJB79646.1"/>
    </source>
</evidence>
<dbReference type="AlphaFoldDB" id="A0A9D2MJS2"/>
<dbReference type="SMART" id="SM00387">
    <property type="entry name" value="HATPase_c"/>
    <property type="match status" value="1"/>
</dbReference>
<dbReference type="PRINTS" id="PR00344">
    <property type="entry name" value="BCTRLSENSOR"/>
</dbReference>
<proteinExistence type="predicted"/>
<evidence type="ECO:0000259" key="9">
    <source>
        <dbReference type="PROSITE" id="PS50109"/>
    </source>
</evidence>
<gene>
    <name evidence="10" type="ORF">H9712_01540</name>
</gene>
<evidence type="ECO:0000256" key="7">
    <source>
        <dbReference type="ARBA" id="ARBA00022840"/>
    </source>
</evidence>
<dbReference type="GO" id="GO:0005524">
    <property type="term" value="F:ATP binding"/>
    <property type="evidence" value="ECO:0007669"/>
    <property type="project" value="UniProtKB-KW"/>
</dbReference>